<comment type="caution">
    <text evidence="2">The sequence shown here is derived from an EMBL/GenBank/DDBJ whole genome shotgun (WGS) entry which is preliminary data.</text>
</comment>
<name>A0A699R887_TANCI</name>
<dbReference type="AlphaFoldDB" id="A0A699R887"/>
<dbReference type="EMBL" id="BKCJ011081963">
    <property type="protein sequence ID" value="GFC81935.1"/>
    <property type="molecule type" value="Genomic_DNA"/>
</dbReference>
<evidence type="ECO:0000256" key="1">
    <source>
        <dbReference type="SAM" id="SignalP"/>
    </source>
</evidence>
<protein>
    <submittedName>
        <fullName evidence="2">Uncharacterized protein</fullName>
    </submittedName>
</protein>
<feature type="signal peptide" evidence="1">
    <location>
        <begin position="1"/>
        <end position="19"/>
    </location>
</feature>
<sequence>ILVLILDVLALVLRTLTLALYNPQDCIVSFDIAFEVKLRHSLCLRNRGLENRGLISRRLVYLRSMKLALIERITQLDSTALTRAGVVDGVGVGDWFFLSKSNAVTMSLSSATSDEMDGVDELVPTLETTALARD</sequence>
<gene>
    <name evidence="2" type="ORF">Tci_853905</name>
</gene>
<accession>A0A699R887</accession>
<evidence type="ECO:0000313" key="2">
    <source>
        <dbReference type="EMBL" id="GFC81935.1"/>
    </source>
</evidence>
<keyword evidence="1" id="KW-0732">Signal</keyword>
<feature type="chain" id="PRO_5025489048" evidence="1">
    <location>
        <begin position="20"/>
        <end position="134"/>
    </location>
</feature>
<organism evidence="2">
    <name type="scientific">Tanacetum cinerariifolium</name>
    <name type="common">Dalmatian daisy</name>
    <name type="synonym">Chrysanthemum cinerariifolium</name>
    <dbReference type="NCBI Taxonomy" id="118510"/>
    <lineage>
        <taxon>Eukaryota</taxon>
        <taxon>Viridiplantae</taxon>
        <taxon>Streptophyta</taxon>
        <taxon>Embryophyta</taxon>
        <taxon>Tracheophyta</taxon>
        <taxon>Spermatophyta</taxon>
        <taxon>Magnoliopsida</taxon>
        <taxon>eudicotyledons</taxon>
        <taxon>Gunneridae</taxon>
        <taxon>Pentapetalae</taxon>
        <taxon>asterids</taxon>
        <taxon>campanulids</taxon>
        <taxon>Asterales</taxon>
        <taxon>Asteraceae</taxon>
        <taxon>Asteroideae</taxon>
        <taxon>Anthemideae</taxon>
        <taxon>Anthemidinae</taxon>
        <taxon>Tanacetum</taxon>
    </lineage>
</organism>
<reference evidence="2" key="1">
    <citation type="journal article" date="2019" name="Sci. Rep.">
        <title>Draft genome of Tanacetum cinerariifolium, the natural source of mosquito coil.</title>
        <authorList>
            <person name="Yamashiro T."/>
            <person name="Shiraishi A."/>
            <person name="Satake H."/>
            <person name="Nakayama K."/>
        </authorList>
    </citation>
    <scope>NUCLEOTIDE SEQUENCE</scope>
</reference>
<feature type="non-terminal residue" evidence="2">
    <location>
        <position position="1"/>
    </location>
</feature>
<proteinExistence type="predicted"/>